<dbReference type="SUPFAM" id="SSF141457">
    <property type="entry name" value="BH3618-like"/>
    <property type="match status" value="1"/>
</dbReference>
<gene>
    <name evidence="4" type="primary">fliW</name>
    <name evidence="5" type="ORF">SY1_00330</name>
</gene>
<keyword evidence="2 4" id="KW-1005">Bacterial flagellum biogenesis</keyword>
<keyword evidence="4" id="KW-0143">Chaperone</keyword>
<organism evidence="5 6">
    <name type="scientific">Fretibacterium fastidiosum</name>
    <dbReference type="NCBI Taxonomy" id="651822"/>
    <lineage>
        <taxon>Bacteria</taxon>
        <taxon>Thermotogati</taxon>
        <taxon>Synergistota</taxon>
        <taxon>Synergistia</taxon>
        <taxon>Synergistales</taxon>
        <taxon>Aminobacteriaceae</taxon>
        <taxon>Fretibacterium</taxon>
    </lineage>
</organism>
<dbReference type="Proteomes" id="UP000008957">
    <property type="component" value="Chromosome"/>
</dbReference>
<dbReference type="GO" id="GO:0005737">
    <property type="term" value="C:cytoplasm"/>
    <property type="evidence" value="ECO:0007669"/>
    <property type="project" value="UniProtKB-SubCell"/>
</dbReference>
<dbReference type="GO" id="GO:0006417">
    <property type="term" value="P:regulation of translation"/>
    <property type="evidence" value="ECO:0007669"/>
    <property type="project" value="UniProtKB-KW"/>
</dbReference>
<comment type="subcellular location">
    <subcellularLocation>
        <location evidence="4">Cytoplasm</location>
    </subcellularLocation>
</comment>
<keyword evidence="3 4" id="KW-0810">Translation regulation</keyword>
<dbReference type="Pfam" id="PF02623">
    <property type="entry name" value="FliW"/>
    <property type="match status" value="1"/>
</dbReference>
<sequence length="161" mass="17686">MSATTIATERFGEVSYGDEDVLAFPRGIPAFEDRHRWILVGSEDNAIKWLQNLEDPALALPVTTPDAVRPDYNARIPEDELELVGSMDPADLALLIVVSIPEGAPWNMTANLRAPILLNLKTRKAVQVIALNEEYPIRHAVFPDDVRTRMRSQAAAAGGQG</sequence>
<dbReference type="KEGG" id="sbr:SY1_00330"/>
<keyword evidence="6" id="KW-1185">Reference proteome</keyword>
<comment type="similarity">
    <text evidence="4">Belongs to the FliW family.</text>
</comment>
<dbReference type="InterPro" id="IPR003775">
    <property type="entry name" value="Flagellar_assembly_factor_FliW"/>
</dbReference>
<evidence type="ECO:0000256" key="3">
    <source>
        <dbReference type="ARBA" id="ARBA00022845"/>
    </source>
</evidence>
<dbReference type="PANTHER" id="PTHR39190:SF1">
    <property type="entry name" value="FLAGELLAR ASSEMBLY FACTOR FLIW"/>
    <property type="match status" value="1"/>
</dbReference>
<dbReference type="PANTHER" id="PTHR39190">
    <property type="entry name" value="FLAGELLAR ASSEMBLY FACTOR FLIW"/>
    <property type="match status" value="1"/>
</dbReference>
<comment type="subunit">
    <text evidence="4">Interacts with translational regulator CsrA and flagellin(s).</text>
</comment>
<dbReference type="GO" id="GO:0044780">
    <property type="term" value="P:bacterial-type flagellum assembly"/>
    <property type="evidence" value="ECO:0007669"/>
    <property type="project" value="UniProtKB-UniRule"/>
</dbReference>
<evidence type="ECO:0000313" key="5">
    <source>
        <dbReference type="EMBL" id="CBL27634.1"/>
    </source>
</evidence>
<proteinExistence type="inferred from homology"/>
<evidence type="ECO:0000313" key="6">
    <source>
        <dbReference type="Proteomes" id="UP000008957"/>
    </source>
</evidence>
<name>A0AB94IV66_9BACT</name>
<reference evidence="5 6" key="2">
    <citation type="submission" date="2010-03" db="EMBL/GenBank/DDBJ databases">
        <authorList>
            <person name="Pajon A."/>
        </authorList>
    </citation>
    <scope>NUCLEOTIDE SEQUENCE [LARGE SCALE GENOMIC DNA]</scope>
    <source>
        <strain evidence="5 6">SGP1</strain>
    </source>
</reference>
<comment type="function">
    <text evidence="4">Acts as an anti-CsrA protein, binds CsrA and prevents it from repressing translation of its target genes, one of which is flagellin. Binds to flagellin and participates in the assembly of the flagellum.</text>
</comment>
<dbReference type="InterPro" id="IPR024046">
    <property type="entry name" value="Flagellar_assmbl_FliW_dom_sf"/>
</dbReference>
<evidence type="ECO:0000256" key="4">
    <source>
        <dbReference type="HAMAP-Rule" id="MF_01185"/>
    </source>
</evidence>
<dbReference type="AlphaFoldDB" id="A0AB94IV66"/>
<keyword evidence="1 4" id="KW-0963">Cytoplasm</keyword>
<evidence type="ECO:0000256" key="1">
    <source>
        <dbReference type="ARBA" id="ARBA00022490"/>
    </source>
</evidence>
<accession>A0AB94IV66</accession>
<dbReference type="RefSeq" id="WP_015555781.1">
    <property type="nucleotide sequence ID" value="NC_021038.1"/>
</dbReference>
<dbReference type="EMBL" id="FP929056">
    <property type="protein sequence ID" value="CBL27634.1"/>
    <property type="molecule type" value="Genomic_DNA"/>
</dbReference>
<dbReference type="HAMAP" id="MF_01185">
    <property type="entry name" value="FliW"/>
    <property type="match status" value="1"/>
</dbReference>
<protein>
    <recommendedName>
        <fullName evidence="4">Flagellar assembly factor FliW</fullName>
    </recommendedName>
</protein>
<dbReference type="Gene3D" id="2.30.290.10">
    <property type="entry name" value="BH3618-like"/>
    <property type="match status" value="1"/>
</dbReference>
<reference evidence="6" key="1">
    <citation type="submission" date="2010-03" db="EMBL/GenBank/DDBJ databases">
        <title>The genome sequence of Synergistetes sp. SGP1.</title>
        <authorList>
            <consortium name="metaHIT consortium -- http://www.metahit.eu/"/>
            <person name="Pajon A."/>
            <person name="Turner K."/>
            <person name="Parkhill J."/>
            <person name="Wade W."/>
            <person name="Vartoukian S."/>
        </authorList>
    </citation>
    <scope>NUCLEOTIDE SEQUENCE [LARGE SCALE GENOMIC DNA]</scope>
    <source>
        <strain evidence="6">SGP1</strain>
    </source>
</reference>
<evidence type="ECO:0000256" key="2">
    <source>
        <dbReference type="ARBA" id="ARBA00022795"/>
    </source>
</evidence>